<keyword evidence="4" id="KW-0564">Palmitate</keyword>
<gene>
    <name evidence="7" type="ORF">DLM86_05445</name>
</gene>
<reference evidence="7 8" key="1">
    <citation type="submission" date="2018-05" db="EMBL/GenBank/DDBJ databases">
        <title>Paenibacillus flagellatus sp. nov., isolated from selenium mineral soil.</title>
        <authorList>
            <person name="Dai X."/>
        </authorList>
    </citation>
    <scope>NUCLEOTIDE SEQUENCE [LARGE SCALE GENOMIC DNA]</scope>
    <source>
        <strain evidence="7 8">DXL2</strain>
    </source>
</reference>
<evidence type="ECO:0000256" key="5">
    <source>
        <dbReference type="ARBA" id="ARBA00023288"/>
    </source>
</evidence>
<evidence type="ECO:0000256" key="6">
    <source>
        <dbReference type="SAM" id="SignalP"/>
    </source>
</evidence>
<dbReference type="InterPro" id="IPR006059">
    <property type="entry name" value="SBP"/>
</dbReference>
<feature type="signal peptide" evidence="6">
    <location>
        <begin position="1"/>
        <end position="19"/>
    </location>
</feature>
<evidence type="ECO:0000256" key="1">
    <source>
        <dbReference type="ARBA" id="ARBA00022475"/>
    </source>
</evidence>
<evidence type="ECO:0000313" key="8">
    <source>
        <dbReference type="Proteomes" id="UP000247476"/>
    </source>
</evidence>
<keyword evidence="8" id="KW-1185">Reference proteome</keyword>
<keyword evidence="3" id="KW-0472">Membrane</keyword>
<name>A0A2V5KA50_9BACL</name>
<evidence type="ECO:0000256" key="3">
    <source>
        <dbReference type="ARBA" id="ARBA00023136"/>
    </source>
</evidence>
<keyword evidence="1" id="KW-1003">Cell membrane</keyword>
<feature type="chain" id="PRO_5038354341" evidence="6">
    <location>
        <begin position="20"/>
        <end position="497"/>
    </location>
</feature>
<protein>
    <submittedName>
        <fullName evidence="7">ABC transporter substrate-binding protein</fullName>
    </submittedName>
</protein>
<sequence>MKRSRIAAVWMAAVWAALGLLPACEPGGETFEGAEPARDAPHIEVLVSGSELPDPNDDDIKKALDAKLNIDLNIVECLGDACRNQLNVRLAEGSLPDLFYVNRRDMVKLARQGSILDLSPYADLLAPAVAFTGIDDPMFTTVDGKRYGLPRADTSFQYSYWIREDWLDKLGLDPPADLDGLLETAKAMTERDPDGNGKRDTFGFSGSPSSALGPIFGAFGTTYPGHFYIKNGKLVNSLYDPDQLTALAFAKRMVDAGVVDPDFLSNTQIQNEAKAFQGQVGLIYYNWPNLVNDNKVREWQPLNPNARWAQVPAPRGPGGASTAYNDVGARNILVLSAKLAQQPAKLDKIIRLLAYLSSDEGSRLVLYGIEGKHYKRSNGTIVPTDKMPEAKYSYLYQLIGRDEMVYLRTKFPKQEPYFTFAMNEPRIDVYDSLIDPPPGFSLTDAGRFIQEEMFKFIYGKRPLDSYGDFLRTLETEYRYGDYMRSAEAQLKELGVWQ</sequence>
<organism evidence="7 8">
    <name type="scientific">Paenibacillus flagellatus</name>
    <dbReference type="NCBI Taxonomy" id="2211139"/>
    <lineage>
        <taxon>Bacteria</taxon>
        <taxon>Bacillati</taxon>
        <taxon>Bacillota</taxon>
        <taxon>Bacilli</taxon>
        <taxon>Bacillales</taxon>
        <taxon>Paenibacillaceae</taxon>
        <taxon>Paenibacillus</taxon>
    </lineage>
</organism>
<dbReference type="Pfam" id="PF01547">
    <property type="entry name" value="SBP_bac_1"/>
    <property type="match status" value="1"/>
</dbReference>
<dbReference type="InterPro" id="IPR050490">
    <property type="entry name" value="Bact_solute-bd_prot1"/>
</dbReference>
<dbReference type="PANTHER" id="PTHR43649:SF33">
    <property type="entry name" value="POLYGALACTURONAN_RHAMNOGALACTURONAN-BINDING PROTEIN YTCQ"/>
    <property type="match status" value="1"/>
</dbReference>
<dbReference type="PANTHER" id="PTHR43649">
    <property type="entry name" value="ARABINOSE-BINDING PROTEIN-RELATED"/>
    <property type="match status" value="1"/>
</dbReference>
<dbReference type="EMBL" id="QJVJ01000002">
    <property type="protein sequence ID" value="PYI56421.1"/>
    <property type="molecule type" value="Genomic_DNA"/>
</dbReference>
<dbReference type="RefSeq" id="WP_110838947.1">
    <property type="nucleotide sequence ID" value="NZ_QJVJ01000002.1"/>
</dbReference>
<evidence type="ECO:0000313" key="7">
    <source>
        <dbReference type="EMBL" id="PYI56421.1"/>
    </source>
</evidence>
<dbReference type="AlphaFoldDB" id="A0A2V5KA50"/>
<proteinExistence type="predicted"/>
<dbReference type="OrthoDB" id="2536793at2"/>
<evidence type="ECO:0000256" key="2">
    <source>
        <dbReference type="ARBA" id="ARBA00022729"/>
    </source>
</evidence>
<dbReference type="SUPFAM" id="SSF53850">
    <property type="entry name" value="Periplasmic binding protein-like II"/>
    <property type="match status" value="1"/>
</dbReference>
<dbReference type="Proteomes" id="UP000247476">
    <property type="component" value="Unassembled WGS sequence"/>
</dbReference>
<keyword evidence="2 6" id="KW-0732">Signal</keyword>
<accession>A0A2V5KA50</accession>
<comment type="caution">
    <text evidence="7">The sequence shown here is derived from an EMBL/GenBank/DDBJ whole genome shotgun (WGS) entry which is preliminary data.</text>
</comment>
<evidence type="ECO:0000256" key="4">
    <source>
        <dbReference type="ARBA" id="ARBA00023139"/>
    </source>
</evidence>
<dbReference type="Gene3D" id="3.40.190.10">
    <property type="entry name" value="Periplasmic binding protein-like II"/>
    <property type="match status" value="2"/>
</dbReference>
<keyword evidence="5" id="KW-0449">Lipoprotein</keyword>